<comment type="caution">
    <text evidence="4">The sequence shown here is derived from an EMBL/GenBank/DDBJ whole genome shotgun (WGS) entry which is preliminary data.</text>
</comment>
<accession>A0AAE3QJG6</accession>
<dbReference type="GO" id="GO:0016491">
    <property type="term" value="F:oxidoreductase activity"/>
    <property type="evidence" value="ECO:0007669"/>
    <property type="project" value="UniProtKB-KW"/>
</dbReference>
<dbReference type="RefSeq" id="WP_313976540.1">
    <property type="nucleotide sequence ID" value="NZ_JASJOS010000002.1"/>
</dbReference>
<dbReference type="InterPro" id="IPR013328">
    <property type="entry name" value="6PGD_dom2"/>
</dbReference>
<dbReference type="GO" id="GO:0003677">
    <property type="term" value="F:DNA binding"/>
    <property type="evidence" value="ECO:0007669"/>
    <property type="project" value="TreeGrafter"/>
</dbReference>
<protein>
    <submittedName>
        <fullName evidence="4">NAD(P)-binding domain-containing protein</fullName>
    </submittedName>
</protein>
<proteinExistence type="predicted"/>
<dbReference type="GO" id="GO:0031491">
    <property type="term" value="F:nucleosome binding"/>
    <property type="evidence" value="ECO:0007669"/>
    <property type="project" value="TreeGrafter"/>
</dbReference>
<evidence type="ECO:0000259" key="3">
    <source>
        <dbReference type="Pfam" id="PF21761"/>
    </source>
</evidence>
<dbReference type="GO" id="GO:0140673">
    <property type="term" value="P:transcription elongation-coupled chromatin remodeling"/>
    <property type="evidence" value="ECO:0007669"/>
    <property type="project" value="TreeGrafter"/>
</dbReference>
<dbReference type="SUPFAM" id="SSF51735">
    <property type="entry name" value="NAD(P)-binding Rossmann-fold domains"/>
    <property type="match status" value="1"/>
</dbReference>
<feature type="domain" description="NADPH-dependent reductive aminase-like C-terminal" evidence="3">
    <location>
        <begin position="171"/>
        <end position="291"/>
    </location>
</feature>
<dbReference type="Gene3D" id="3.40.50.720">
    <property type="entry name" value="NAD(P)-binding Rossmann-like Domain"/>
    <property type="match status" value="1"/>
</dbReference>
<evidence type="ECO:0000259" key="2">
    <source>
        <dbReference type="Pfam" id="PF03446"/>
    </source>
</evidence>
<dbReference type="PANTHER" id="PTHR43580:SF2">
    <property type="entry name" value="CYTOKINE-LIKE NUCLEAR FACTOR N-PAC"/>
    <property type="match status" value="1"/>
</dbReference>
<dbReference type="InterPro" id="IPR048666">
    <property type="entry name" value="RedAm-like_C"/>
</dbReference>
<feature type="domain" description="6-phosphogluconate dehydrogenase NADP-binding" evidence="2">
    <location>
        <begin position="10"/>
        <end position="163"/>
    </location>
</feature>
<dbReference type="Gene3D" id="1.10.1040.10">
    <property type="entry name" value="N-(1-d-carboxylethyl)-l-norvaline Dehydrogenase, domain 2"/>
    <property type="match status" value="1"/>
</dbReference>
<evidence type="ECO:0000313" key="5">
    <source>
        <dbReference type="Proteomes" id="UP001241110"/>
    </source>
</evidence>
<dbReference type="GO" id="GO:0000785">
    <property type="term" value="C:chromatin"/>
    <property type="evidence" value="ECO:0007669"/>
    <property type="project" value="TreeGrafter"/>
</dbReference>
<dbReference type="Pfam" id="PF21761">
    <property type="entry name" value="RedAm-like_C"/>
    <property type="match status" value="1"/>
</dbReference>
<dbReference type="Proteomes" id="UP001241110">
    <property type="component" value="Unassembled WGS sequence"/>
</dbReference>
<keyword evidence="1" id="KW-0560">Oxidoreductase</keyword>
<gene>
    <name evidence="4" type="ORF">QNI16_05690</name>
</gene>
<dbReference type="InterPro" id="IPR051265">
    <property type="entry name" value="HIBADH-related_NP60_sf"/>
</dbReference>
<dbReference type="InterPro" id="IPR015815">
    <property type="entry name" value="HIBADH-related"/>
</dbReference>
<evidence type="ECO:0000313" key="4">
    <source>
        <dbReference type="EMBL" id="MDJ1479970.1"/>
    </source>
</evidence>
<dbReference type="AlphaFoldDB" id="A0AAE3QJG6"/>
<dbReference type="Pfam" id="PF03446">
    <property type="entry name" value="NAD_binding_2"/>
    <property type="match status" value="1"/>
</dbReference>
<dbReference type="GO" id="GO:0050661">
    <property type="term" value="F:NADP binding"/>
    <property type="evidence" value="ECO:0007669"/>
    <property type="project" value="InterPro"/>
</dbReference>
<evidence type="ECO:0000256" key="1">
    <source>
        <dbReference type="ARBA" id="ARBA00023002"/>
    </source>
</evidence>
<dbReference type="InterPro" id="IPR036291">
    <property type="entry name" value="NAD(P)-bd_dom_sf"/>
</dbReference>
<organism evidence="4 5">
    <name type="scientific">Xanthocytophaga flava</name>
    <dbReference type="NCBI Taxonomy" id="3048013"/>
    <lineage>
        <taxon>Bacteria</taxon>
        <taxon>Pseudomonadati</taxon>
        <taxon>Bacteroidota</taxon>
        <taxon>Cytophagia</taxon>
        <taxon>Cytophagales</taxon>
        <taxon>Rhodocytophagaceae</taxon>
        <taxon>Xanthocytophaga</taxon>
    </lineage>
</organism>
<dbReference type="PANTHER" id="PTHR43580">
    <property type="entry name" value="OXIDOREDUCTASE GLYR1-RELATED"/>
    <property type="match status" value="1"/>
</dbReference>
<dbReference type="EMBL" id="JASJOS010000002">
    <property type="protein sequence ID" value="MDJ1479970.1"/>
    <property type="molecule type" value="Genomic_DNA"/>
</dbReference>
<dbReference type="InterPro" id="IPR006115">
    <property type="entry name" value="6PGDH_NADP-bd"/>
</dbReference>
<name>A0AAE3QJG6_9BACT</name>
<sequence>METTNQTSKKVSVLGLGQMGYRIAQLYSEAGYEVTAWNRTPGKGKGLERVQLAETAEQAILASPLVIAIILNNKGIFELLDGLTDTRIFTDKALVNFTSGSTAEADSIEKRISDAGGAYIHGAIQASPEQLGLKSATVVISGNKGAFERYENDLTIIGGKIRYLSDKAAASLAMDTATSTWVYGAFVGLLYGAELCRQYNLSLKDYADIIGDISPEFIDYFKQEVMVVDRNDFRLTSSSVSLHLAVVQRLADSFKDINVKQDFPTIIRDLLAEAEQKGFGEEELAAITKVIAPRK</sequence>
<reference evidence="4" key="1">
    <citation type="submission" date="2023-05" db="EMBL/GenBank/DDBJ databases">
        <authorList>
            <person name="Zhang X."/>
        </authorList>
    </citation>
    <scope>NUCLEOTIDE SEQUENCE</scope>
    <source>
        <strain evidence="4">YF14B1</strain>
    </source>
</reference>
<dbReference type="PIRSF" id="PIRSF000103">
    <property type="entry name" value="HIBADH"/>
    <property type="match status" value="1"/>
</dbReference>